<keyword evidence="3" id="KW-1185">Reference proteome</keyword>
<sequence>MGGRLRLRGEAAIHDCLAALQSESTNGLNPDIQKMPETPVATGVSGR</sequence>
<protein>
    <submittedName>
        <fullName evidence="2">Uncharacterized protein</fullName>
    </submittedName>
</protein>
<evidence type="ECO:0000313" key="3">
    <source>
        <dbReference type="Proteomes" id="UP000004754"/>
    </source>
</evidence>
<dbReference type="EMBL" id="AEQN01000016">
    <property type="protein sequence ID" value="EFV01959.1"/>
    <property type="molecule type" value="Genomic_DNA"/>
</dbReference>
<evidence type="ECO:0000313" key="2">
    <source>
        <dbReference type="EMBL" id="EFV01959.1"/>
    </source>
</evidence>
<name>E6MH69_9FIRM</name>
<gene>
    <name evidence="2" type="ORF">HMP0721_1354</name>
</gene>
<dbReference type="STRING" id="887929.HMP0721_1354"/>
<dbReference type="Proteomes" id="UP000004754">
    <property type="component" value="Unassembled WGS sequence"/>
</dbReference>
<proteinExistence type="predicted"/>
<dbReference type="AlphaFoldDB" id="E6MH69"/>
<accession>E6MH69</accession>
<evidence type="ECO:0000256" key="1">
    <source>
        <dbReference type="SAM" id="MobiDB-lite"/>
    </source>
</evidence>
<comment type="caution">
    <text evidence="2">The sequence shown here is derived from an EMBL/GenBank/DDBJ whole genome shotgun (WGS) entry which is preliminary data.</text>
</comment>
<organism evidence="2 3">
    <name type="scientific">Pseudoramibacter alactolyticus ATCC 23263</name>
    <dbReference type="NCBI Taxonomy" id="887929"/>
    <lineage>
        <taxon>Bacteria</taxon>
        <taxon>Bacillati</taxon>
        <taxon>Bacillota</taxon>
        <taxon>Clostridia</taxon>
        <taxon>Eubacteriales</taxon>
        <taxon>Eubacteriaceae</taxon>
        <taxon>Pseudoramibacter</taxon>
    </lineage>
</organism>
<reference evidence="2 3" key="1">
    <citation type="submission" date="2010-12" db="EMBL/GenBank/DDBJ databases">
        <authorList>
            <person name="Muzny D."/>
            <person name="Qin X."/>
            <person name="Deng J."/>
            <person name="Jiang H."/>
            <person name="Liu Y."/>
            <person name="Qu J."/>
            <person name="Song X.-Z."/>
            <person name="Zhang L."/>
            <person name="Thornton R."/>
            <person name="Coyle M."/>
            <person name="Francisco L."/>
            <person name="Jackson L."/>
            <person name="Javaid M."/>
            <person name="Korchina V."/>
            <person name="Kovar C."/>
            <person name="Mata R."/>
            <person name="Mathew T."/>
            <person name="Ngo R."/>
            <person name="Nguyen L."/>
            <person name="Nguyen N."/>
            <person name="Okwuonu G."/>
            <person name="Ongeri F."/>
            <person name="Pham C."/>
            <person name="Simmons D."/>
            <person name="Wilczek-Boney K."/>
            <person name="Hale W."/>
            <person name="Jakkamsetti A."/>
            <person name="Pham P."/>
            <person name="Ruth R."/>
            <person name="San Lucas F."/>
            <person name="Warren J."/>
            <person name="Zhang J."/>
            <person name="Zhao Z."/>
            <person name="Zhou C."/>
            <person name="Zhu D."/>
            <person name="Lee S."/>
            <person name="Bess C."/>
            <person name="Blankenburg K."/>
            <person name="Forbes L."/>
            <person name="Fu Q."/>
            <person name="Gubbala S."/>
            <person name="Hirani K."/>
            <person name="Jayaseelan J.C."/>
            <person name="Lara F."/>
            <person name="Munidasa M."/>
            <person name="Palculict T."/>
            <person name="Patil S."/>
            <person name="Pu L.-L."/>
            <person name="Saada N."/>
            <person name="Tang L."/>
            <person name="Weissenberger G."/>
            <person name="Zhu Y."/>
            <person name="Hemphill L."/>
            <person name="Shang Y."/>
            <person name="Youmans B."/>
            <person name="Ayvaz T."/>
            <person name="Ross M."/>
            <person name="Santibanez J."/>
            <person name="Aqrawi P."/>
            <person name="Gross S."/>
            <person name="Joshi V."/>
            <person name="Fowler G."/>
            <person name="Nazareth L."/>
            <person name="Reid J."/>
            <person name="Worley K."/>
            <person name="Petrosino J."/>
            <person name="Highlander S."/>
            <person name="Gibbs R."/>
        </authorList>
    </citation>
    <scope>NUCLEOTIDE SEQUENCE [LARGE SCALE GENOMIC DNA]</scope>
    <source>
        <strain evidence="2 3">ATCC 23263</strain>
    </source>
</reference>
<dbReference type="HOGENOM" id="CLU_3172119_0_0_9"/>
<feature type="region of interest" description="Disordered" evidence="1">
    <location>
        <begin position="25"/>
        <end position="47"/>
    </location>
</feature>